<comment type="caution">
    <text evidence="2">The sequence shown here is derived from an EMBL/GenBank/DDBJ whole genome shotgun (WGS) entry which is preliminary data.</text>
</comment>
<keyword evidence="3" id="KW-1185">Reference proteome</keyword>
<protein>
    <recommendedName>
        <fullName evidence="4">Integrase catalytic domain-containing protein</fullName>
    </recommendedName>
</protein>
<gene>
    <name evidence="2" type="ORF">GCM10010123_09560</name>
</gene>
<proteinExistence type="predicted"/>
<evidence type="ECO:0000313" key="2">
    <source>
        <dbReference type="EMBL" id="GGJ81855.1"/>
    </source>
</evidence>
<evidence type="ECO:0000313" key="3">
    <source>
        <dbReference type="Proteomes" id="UP000649739"/>
    </source>
</evidence>
<accession>A0A8J3B1C1</accession>
<evidence type="ECO:0000256" key="1">
    <source>
        <dbReference type="SAM" id="MobiDB-lite"/>
    </source>
</evidence>
<sequence>MPARAGHAPGNQPPVPQPDQHSQLPVTGRWPAQYGVGELLETLGPGDEGAPGLVSAAVGLEVFSCIEGFYNPRRRHSRLDNLSPDTYEKIHYESLTDFEGARLLGVT</sequence>
<dbReference type="AlphaFoldDB" id="A0A8J3B1C1"/>
<name>A0A8J3B1C1_9ACTN</name>
<reference evidence="2" key="2">
    <citation type="submission" date="2020-09" db="EMBL/GenBank/DDBJ databases">
        <authorList>
            <person name="Sun Q."/>
            <person name="Ohkuma M."/>
        </authorList>
    </citation>
    <scope>NUCLEOTIDE SEQUENCE</scope>
    <source>
        <strain evidence="2">JCM 3090</strain>
    </source>
</reference>
<evidence type="ECO:0008006" key="4">
    <source>
        <dbReference type="Google" id="ProtNLM"/>
    </source>
</evidence>
<dbReference type="EMBL" id="BMQB01000001">
    <property type="protein sequence ID" value="GGJ81855.1"/>
    <property type="molecule type" value="Genomic_DNA"/>
</dbReference>
<reference evidence="2" key="1">
    <citation type="journal article" date="2014" name="Int. J. Syst. Evol. Microbiol.">
        <title>Complete genome sequence of Corynebacterium casei LMG S-19264T (=DSM 44701T), isolated from a smear-ripened cheese.</title>
        <authorList>
            <consortium name="US DOE Joint Genome Institute (JGI-PGF)"/>
            <person name="Walter F."/>
            <person name="Albersmeier A."/>
            <person name="Kalinowski J."/>
            <person name="Ruckert C."/>
        </authorList>
    </citation>
    <scope>NUCLEOTIDE SEQUENCE</scope>
    <source>
        <strain evidence="2">JCM 3090</strain>
    </source>
</reference>
<organism evidence="2 3">
    <name type="scientific">Pilimelia anulata</name>
    <dbReference type="NCBI Taxonomy" id="53371"/>
    <lineage>
        <taxon>Bacteria</taxon>
        <taxon>Bacillati</taxon>
        <taxon>Actinomycetota</taxon>
        <taxon>Actinomycetes</taxon>
        <taxon>Micromonosporales</taxon>
        <taxon>Micromonosporaceae</taxon>
        <taxon>Pilimelia</taxon>
    </lineage>
</organism>
<feature type="region of interest" description="Disordered" evidence="1">
    <location>
        <begin position="1"/>
        <end position="27"/>
    </location>
</feature>
<dbReference type="Proteomes" id="UP000649739">
    <property type="component" value="Unassembled WGS sequence"/>
</dbReference>